<evidence type="ECO:0000313" key="2">
    <source>
        <dbReference type="EMBL" id="KAL2607900.1"/>
    </source>
</evidence>
<protein>
    <submittedName>
        <fullName evidence="2">Uncharacterized protein</fullName>
    </submittedName>
</protein>
<sequence length="321" mass="35219">MGEKFTGGDGEVNVRLFCDHEGGKEKEGRSMAPHEHEEDCGVYPTLGCSKECARGMRKGAHSSGYASISRSPGGGEEEEGEIGSHKARAPGSGEGESLLEISRVVVPLVPPVWKPSQSLRFGSFVFHCTSVWWQHLLTLGICAAFSTERRLLPCARAPGPRPELVLAITTDRRCGCEAERKGRSIPDPLRFWSGDSDCLSEVYRHFFTSLPHPFAYAFCSERGQEGIADPSASDSEKVQQENLNPLSSYELTILSIAWPENQGGTSAKAGEARRNTVVSGLPDILFDQLNLAVPSNKSSMRAQVKLLLWLARRWWLCKGEL</sequence>
<gene>
    <name evidence="2" type="ORF">R1flu_026473</name>
</gene>
<evidence type="ECO:0000313" key="3">
    <source>
        <dbReference type="Proteomes" id="UP001605036"/>
    </source>
</evidence>
<accession>A0ABD1XGJ7</accession>
<feature type="region of interest" description="Disordered" evidence="1">
    <location>
        <begin position="61"/>
        <end position="94"/>
    </location>
</feature>
<organism evidence="2 3">
    <name type="scientific">Riccia fluitans</name>
    <dbReference type="NCBI Taxonomy" id="41844"/>
    <lineage>
        <taxon>Eukaryota</taxon>
        <taxon>Viridiplantae</taxon>
        <taxon>Streptophyta</taxon>
        <taxon>Embryophyta</taxon>
        <taxon>Marchantiophyta</taxon>
        <taxon>Marchantiopsida</taxon>
        <taxon>Marchantiidae</taxon>
        <taxon>Marchantiales</taxon>
        <taxon>Ricciaceae</taxon>
        <taxon>Riccia</taxon>
    </lineage>
</organism>
<dbReference type="EMBL" id="JBHFFA010000008">
    <property type="protein sequence ID" value="KAL2607900.1"/>
    <property type="molecule type" value="Genomic_DNA"/>
</dbReference>
<keyword evidence="3" id="KW-1185">Reference proteome</keyword>
<proteinExistence type="predicted"/>
<reference evidence="2 3" key="1">
    <citation type="submission" date="2024-09" db="EMBL/GenBank/DDBJ databases">
        <title>Chromosome-scale assembly of Riccia fluitans.</title>
        <authorList>
            <person name="Paukszto L."/>
            <person name="Sawicki J."/>
            <person name="Karawczyk K."/>
            <person name="Piernik-Szablinska J."/>
            <person name="Szczecinska M."/>
            <person name="Mazdziarz M."/>
        </authorList>
    </citation>
    <scope>NUCLEOTIDE SEQUENCE [LARGE SCALE GENOMIC DNA]</scope>
    <source>
        <strain evidence="2">Rf_01</strain>
        <tissue evidence="2">Aerial parts of the thallus</tissue>
    </source>
</reference>
<dbReference type="AlphaFoldDB" id="A0ABD1XGJ7"/>
<name>A0ABD1XGJ7_9MARC</name>
<dbReference type="Proteomes" id="UP001605036">
    <property type="component" value="Unassembled WGS sequence"/>
</dbReference>
<evidence type="ECO:0000256" key="1">
    <source>
        <dbReference type="SAM" id="MobiDB-lite"/>
    </source>
</evidence>
<comment type="caution">
    <text evidence="2">The sequence shown here is derived from an EMBL/GenBank/DDBJ whole genome shotgun (WGS) entry which is preliminary data.</text>
</comment>